<dbReference type="AlphaFoldDB" id="A0A0C2STG1"/>
<dbReference type="InterPro" id="IPR011009">
    <property type="entry name" value="Kinase-like_dom_sf"/>
</dbReference>
<dbReference type="OrthoDB" id="26722at2759"/>
<protein>
    <recommendedName>
        <fullName evidence="3">Protein kinase domain-containing protein</fullName>
    </recommendedName>
</protein>
<dbReference type="InParanoid" id="A0A0C2STG1"/>
<evidence type="ECO:0000313" key="1">
    <source>
        <dbReference type="EMBL" id="KIL57329.1"/>
    </source>
</evidence>
<dbReference type="Proteomes" id="UP000054549">
    <property type="component" value="Unassembled WGS sequence"/>
</dbReference>
<gene>
    <name evidence="1" type="ORF">M378DRAFT_395786</name>
</gene>
<sequence>MFTSFLQMLEIVRTIRYIHSMGVVLHSRVLKIEYFTLDSDFHAKILFTGYFAWWVREAVYDDELSLLVANCTYPSNISAFAELFHEVCFGDENTLKQYLLPSRVKEDSRQLIERCRALDWKSRPTMKDVVKEMETWKLT</sequence>
<organism evidence="1 2">
    <name type="scientific">Amanita muscaria (strain Koide BX008)</name>
    <dbReference type="NCBI Taxonomy" id="946122"/>
    <lineage>
        <taxon>Eukaryota</taxon>
        <taxon>Fungi</taxon>
        <taxon>Dikarya</taxon>
        <taxon>Basidiomycota</taxon>
        <taxon>Agaricomycotina</taxon>
        <taxon>Agaricomycetes</taxon>
        <taxon>Agaricomycetidae</taxon>
        <taxon>Agaricales</taxon>
        <taxon>Pluteineae</taxon>
        <taxon>Amanitaceae</taxon>
        <taxon>Amanita</taxon>
    </lineage>
</organism>
<name>A0A0C2STG1_AMAMK</name>
<dbReference type="SUPFAM" id="SSF56112">
    <property type="entry name" value="Protein kinase-like (PK-like)"/>
    <property type="match status" value="1"/>
</dbReference>
<reference evidence="1 2" key="1">
    <citation type="submission" date="2014-04" db="EMBL/GenBank/DDBJ databases">
        <title>Evolutionary Origins and Diversification of the Mycorrhizal Mutualists.</title>
        <authorList>
            <consortium name="DOE Joint Genome Institute"/>
            <consortium name="Mycorrhizal Genomics Consortium"/>
            <person name="Kohler A."/>
            <person name="Kuo A."/>
            <person name="Nagy L.G."/>
            <person name="Floudas D."/>
            <person name="Copeland A."/>
            <person name="Barry K.W."/>
            <person name="Cichocki N."/>
            <person name="Veneault-Fourrey C."/>
            <person name="LaButti K."/>
            <person name="Lindquist E.A."/>
            <person name="Lipzen A."/>
            <person name="Lundell T."/>
            <person name="Morin E."/>
            <person name="Murat C."/>
            <person name="Riley R."/>
            <person name="Ohm R."/>
            <person name="Sun H."/>
            <person name="Tunlid A."/>
            <person name="Henrissat B."/>
            <person name="Grigoriev I.V."/>
            <person name="Hibbett D.S."/>
            <person name="Martin F."/>
        </authorList>
    </citation>
    <scope>NUCLEOTIDE SEQUENCE [LARGE SCALE GENOMIC DNA]</scope>
    <source>
        <strain evidence="1 2">Koide BX008</strain>
    </source>
</reference>
<evidence type="ECO:0000313" key="2">
    <source>
        <dbReference type="Proteomes" id="UP000054549"/>
    </source>
</evidence>
<keyword evidence="2" id="KW-1185">Reference proteome</keyword>
<accession>A0A0C2STG1</accession>
<proteinExistence type="predicted"/>
<dbReference type="Gene3D" id="1.10.510.10">
    <property type="entry name" value="Transferase(Phosphotransferase) domain 1"/>
    <property type="match status" value="1"/>
</dbReference>
<dbReference type="EMBL" id="KN818374">
    <property type="protein sequence ID" value="KIL57329.1"/>
    <property type="molecule type" value="Genomic_DNA"/>
</dbReference>
<dbReference type="HOGENOM" id="CLU_087973_1_0_1"/>
<evidence type="ECO:0008006" key="3">
    <source>
        <dbReference type="Google" id="ProtNLM"/>
    </source>
</evidence>